<dbReference type="AlphaFoldDB" id="A0A061AH91"/>
<evidence type="ECO:0000256" key="2">
    <source>
        <dbReference type="ARBA" id="ARBA00022801"/>
    </source>
</evidence>
<dbReference type="Proteomes" id="UP000032434">
    <property type="component" value="Chromosome 1"/>
</dbReference>
<proteinExistence type="inferred from homology"/>
<dbReference type="Pfam" id="PF04227">
    <property type="entry name" value="Indigoidine_A"/>
    <property type="match status" value="1"/>
</dbReference>
<dbReference type="GO" id="GO:0005737">
    <property type="term" value="C:cytoplasm"/>
    <property type="evidence" value="ECO:0007669"/>
    <property type="project" value="TreeGrafter"/>
</dbReference>
<comment type="similarity">
    <text evidence="6">Belongs to the pseudouridine-5'-phosphate glycosidase family.</text>
</comment>
<keyword evidence="3 6" id="KW-0464">Manganese</keyword>
<keyword evidence="4 6" id="KW-0456">Lyase</keyword>
<evidence type="ECO:0000256" key="6">
    <source>
        <dbReference type="HAMAP-Rule" id="MF_01876"/>
    </source>
</evidence>
<feature type="binding site" evidence="6">
    <location>
        <begin position="140"/>
        <end position="142"/>
    </location>
    <ligand>
        <name>substrate</name>
    </ligand>
</feature>
<feature type="binding site" evidence="6">
    <location>
        <position position="106"/>
    </location>
    <ligand>
        <name>substrate</name>
    </ligand>
</feature>
<keyword evidence="1 6" id="KW-0479">Metal-binding</keyword>
<accession>A0A061AH91</accession>
<dbReference type="HOGENOM" id="CLU_012201_0_1_14"/>
<dbReference type="HAMAP" id="MF_01876">
    <property type="entry name" value="PsiMP_glycosidase"/>
    <property type="match status" value="1"/>
</dbReference>
<dbReference type="GO" id="GO:0016798">
    <property type="term" value="F:hydrolase activity, acting on glycosyl bonds"/>
    <property type="evidence" value="ECO:0007669"/>
    <property type="project" value="UniProtKB-KW"/>
</dbReference>
<dbReference type="RefSeq" id="WP_045749453.1">
    <property type="nucleotide sequence ID" value="NZ_FUZK01000001.1"/>
</dbReference>
<dbReference type="OrthoDB" id="9805870at2"/>
<reference evidence="8" key="1">
    <citation type="submission" date="2014-05" db="EMBL/GenBank/DDBJ databases">
        <authorList>
            <person name="Kube M."/>
        </authorList>
    </citation>
    <scope>NUCLEOTIDE SEQUENCE [LARGE SCALE GENOMIC DNA]</scope>
</reference>
<dbReference type="GO" id="GO:0004730">
    <property type="term" value="F:pseudouridylate synthase activity"/>
    <property type="evidence" value="ECO:0007669"/>
    <property type="project" value="UniProtKB-UniRule"/>
</dbReference>
<evidence type="ECO:0000256" key="1">
    <source>
        <dbReference type="ARBA" id="ARBA00022723"/>
    </source>
</evidence>
<dbReference type="InParanoid" id="A0A061AH91"/>
<comment type="catalytic activity">
    <reaction evidence="6">
        <text>D-ribose 5-phosphate + uracil = psi-UMP + H2O</text>
        <dbReference type="Rhea" id="RHEA:18337"/>
        <dbReference type="ChEBI" id="CHEBI:15377"/>
        <dbReference type="ChEBI" id="CHEBI:17568"/>
        <dbReference type="ChEBI" id="CHEBI:58380"/>
        <dbReference type="ChEBI" id="CHEBI:78346"/>
        <dbReference type="EC" id="4.2.1.70"/>
    </reaction>
</comment>
<protein>
    <recommendedName>
        <fullName evidence="6">Pseudouridine-5'-phosphate glycosidase</fullName>
        <shortName evidence="6">PsiMP glycosidase</shortName>
        <ecNumber evidence="6">4.2.1.70</ecNumber>
    </recommendedName>
</protein>
<gene>
    <name evidence="6 7" type="primary">psuG</name>
    <name evidence="7" type="ORF">Aocu_09130</name>
</gene>
<dbReference type="EMBL" id="LK028559">
    <property type="protein sequence ID" value="CDR30986.1"/>
    <property type="molecule type" value="Genomic_DNA"/>
</dbReference>
<dbReference type="SUPFAM" id="SSF110581">
    <property type="entry name" value="Indigoidine synthase A-like"/>
    <property type="match status" value="1"/>
</dbReference>
<dbReference type="Gene3D" id="3.40.1790.10">
    <property type="entry name" value="Indigoidine synthase domain"/>
    <property type="match status" value="1"/>
</dbReference>
<keyword evidence="5 6" id="KW-0326">Glycosidase</keyword>
<dbReference type="InterPro" id="IPR022830">
    <property type="entry name" value="Indigdn_synthA-like"/>
</dbReference>
<dbReference type="GO" id="GO:0046872">
    <property type="term" value="F:metal ion binding"/>
    <property type="evidence" value="ECO:0007669"/>
    <property type="project" value="UniProtKB-KW"/>
</dbReference>
<feature type="binding site" evidence="6">
    <location>
        <position position="138"/>
    </location>
    <ligand>
        <name>Mn(2+)</name>
        <dbReference type="ChEBI" id="CHEBI:29035"/>
    </ligand>
</feature>
<dbReference type="InterPro" id="IPR007342">
    <property type="entry name" value="PsuG"/>
</dbReference>
<comment type="subunit">
    <text evidence="6">Homotrimer.</text>
</comment>
<comment type="function">
    <text evidence="6">Catalyzes the reversible cleavage of pseudouridine 5'-phosphate (PsiMP) to ribose 5-phosphate and uracil. Functions biologically in the cleavage direction, as part of a pseudouridine degradation pathway.</text>
</comment>
<organism evidence="7 8">
    <name type="scientific">Acholeplasma oculi</name>
    <dbReference type="NCBI Taxonomy" id="35623"/>
    <lineage>
        <taxon>Bacteria</taxon>
        <taxon>Bacillati</taxon>
        <taxon>Mycoplasmatota</taxon>
        <taxon>Mollicutes</taxon>
        <taxon>Acholeplasmatales</taxon>
        <taxon>Acholeplasmataceae</taxon>
        <taxon>Acholeplasma</taxon>
    </lineage>
</organism>
<dbReference type="GO" id="GO:0046113">
    <property type="term" value="P:nucleobase catabolic process"/>
    <property type="evidence" value="ECO:0007669"/>
    <property type="project" value="UniProtKB-UniRule"/>
</dbReference>
<dbReference type="PATRIC" id="fig|35623.3.peg.912"/>
<dbReference type="KEGG" id="aoc:Aocu_09130"/>
<dbReference type="PANTHER" id="PTHR42909:SF1">
    <property type="entry name" value="CARBOHYDRATE KINASE PFKB DOMAIN-CONTAINING PROTEIN"/>
    <property type="match status" value="1"/>
</dbReference>
<dbReference type="PANTHER" id="PTHR42909">
    <property type="entry name" value="ZGC:136858"/>
    <property type="match status" value="1"/>
</dbReference>
<feature type="active site" description="Nucleophile" evidence="6">
    <location>
        <position position="159"/>
    </location>
</feature>
<comment type="cofactor">
    <cofactor evidence="6">
        <name>Mn(2+)</name>
        <dbReference type="ChEBI" id="CHEBI:29035"/>
    </cofactor>
    <text evidence="6">Binds 1 Mn(2+) ion per subunit.</text>
</comment>
<evidence type="ECO:0000256" key="5">
    <source>
        <dbReference type="ARBA" id="ARBA00023295"/>
    </source>
</evidence>
<feature type="binding site" evidence="6">
    <location>
        <position position="86"/>
    </location>
    <ligand>
        <name>substrate</name>
    </ligand>
</feature>
<sequence length="304" mass="33300">MQAYIDIHPKVLQGIRTGKPIVALESTIIAFGMPYPKNVETALSVEKIIEHEGAIPATIGILNGRIKVGMKPDEITQMASSKQVIKVSKRDIAFCLSKKRIGATTVSGTLLIADMVGIKVFATGGIGGVHKNAIKTFDISRDLDELSTSNCLVVSSGAKSILDLELTNEVLETKGVDLIGYNTNEFPAFYHNHSGIHIPYMLDKPEEIAEMMHIKWSLGLRGSILVVNPIPKIFELDQAYINQVIDTAITKQEQLGIEGKMITPYLLNEIEKITEGKSLETNIQLIYHNAKVAANIAVAYSKFL</sequence>
<feature type="active site" description="Proton donor" evidence="6">
    <location>
        <position position="25"/>
    </location>
</feature>
<name>A0A061AH91_9MOLU</name>
<evidence type="ECO:0000313" key="7">
    <source>
        <dbReference type="EMBL" id="CDR30986.1"/>
    </source>
</evidence>
<keyword evidence="2 6" id="KW-0378">Hydrolase</keyword>
<evidence type="ECO:0000313" key="8">
    <source>
        <dbReference type="Proteomes" id="UP000032434"/>
    </source>
</evidence>
<evidence type="ECO:0000256" key="4">
    <source>
        <dbReference type="ARBA" id="ARBA00023239"/>
    </source>
</evidence>
<dbReference type="STRING" id="35623.Aocu_09130"/>
<dbReference type="EC" id="4.2.1.70" evidence="6"/>
<evidence type="ECO:0000256" key="3">
    <source>
        <dbReference type="ARBA" id="ARBA00023211"/>
    </source>
</evidence>
<keyword evidence="8" id="KW-1185">Reference proteome</keyword>